<protein>
    <submittedName>
        <fullName evidence="1">Uncharacterized protein</fullName>
    </submittedName>
</protein>
<sequence>MSGPDHRRPAGLDDVTVDALGSFSKALETVHRARGHLYAFHQLTGTADFELDNTVALLRLAGHEEWAARIERELIGRDVIAGRWTYQLVEEYDDGYYAVFQDLERQVRERLAGGRRHLYEAELRRRRRPG</sequence>
<dbReference type="HOGENOM" id="CLU_127668_0_0_11"/>
<evidence type="ECO:0000313" key="2">
    <source>
        <dbReference type="Proteomes" id="UP000006640"/>
    </source>
</evidence>
<name>D6Y8N4_THEBD</name>
<dbReference type="eggNOG" id="ENOG503068I">
    <property type="taxonomic scope" value="Bacteria"/>
</dbReference>
<accession>D6Y8N4</accession>
<dbReference type="AlphaFoldDB" id="D6Y8N4"/>
<dbReference type="STRING" id="469371.Tbis_1210"/>
<gene>
    <name evidence="1" type="ordered locus">Tbis_1210</name>
</gene>
<dbReference type="KEGG" id="tbi:Tbis_1210"/>
<evidence type="ECO:0000313" key="1">
    <source>
        <dbReference type="EMBL" id="ADG87931.1"/>
    </source>
</evidence>
<reference evidence="1 2" key="1">
    <citation type="submission" date="2010-01" db="EMBL/GenBank/DDBJ databases">
        <title>The complete genome of Thermobispora bispora DSM 43833.</title>
        <authorList>
            <consortium name="US DOE Joint Genome Institute (JGI-PGF)"/>
            <person name="Lucas S."/>
            <person name="Copeland A."/>
            <person name="Lapidus A."/>
            <person name="Glavina del Rio T."/>
            <person name="Dalin E."/>
            <person name="Tice H."/>
            <person name="Bruce D."/>
            <person name="Goodwin L."/>
            <person name="Pitluck S."/>
            <person name="Kyrpides N."/>
            <person name="Mavromatis K."/>
            <person name="Ivanova N."/>
            <person name="Mikhailova N."/>
            <person name="Chertkov O."/>
            <person name="Brettin T."/>
            <person name="Detter J.C."/>
            <person name="Han C."/>
            <person name="Larimer F."/>
            <person name="Land M."/>
            <person name="Hauser L."/>
            <person name="Markowitz V."/>
            <person name="Cheng J.-F."/>
            <person name="Hugenholtz P."/>
            <person name="Woyke T."/>
            <person name="Wu D."/>
            <person name="Jando M."/>
            <person name="Schneider S."/>
            <person name="Klenk H.-P."/>
            <person name="Eisen J.A."/>
        </authorList>
    </citation>
    <scope>NUCLEOTIDE SEQUENCE [LARGE SCALE GENOMIC DNA]</scope>
    <source>
        <strain evidence="2">ATCC 19993 / DSM 43833 / CBS 139.67 / JCM 10125 / KCTC 9307 / NBRC 14880 / R51</strain>
    </source>
</reference>
<proteinExistence type="predicted"/>
<dbReference type="Proteomes" id="UP000006640">
    <property type="component" value="Chromosome"/>
</dbReference>
<dbReference type="EMBL" id="CP001874">
    <property type="protein sequence ID" value="ADG87931.1"/>
    <property type="molecule type" value="Genomic_DNA"/>
</dbReference>
<organism evidence="1 2">
    <name type="scientific">Thermobispora bispora (strain ATCC 19993 / DSM 43833 / CBS 139.67 / JCM 10125 / KCTC 9307 / NBRC 14880 / R51)</name>
    <dbReference type="NCBI Taxonomy" id="469371"/>
    <lineage>
        <taxon>Bacteria</taxon>
        <taxon>Bacillati</taxon>
        <taxon>Actinomycetota</taxon>
        <taxon>Actinomycetes</taxon>
        <taxon>Streptosporangiales</taxon>
        <taxon>Streptosporangiaceae</taxon>
        <taxon>Thermobispora</taxon>
    </lineage>
</organism>
<keyword evidence="2" id="KW-1185">Reference proteome</keyword>